<keyword evidence="2" id="KW-1185">Reference proteome</keyword>
<feature type="non-terminal residue" evidence="1">
    <location>
        <position position="458"/>
    </location>
</feature>
<gene>
    <name evidence="1" type="ORF">SHERM_00641</name>
</gene>
<dbReference type="Gene3D" id="3.60.10.10">
    <property type="entry name" value="Endonuclease/exonuclease/phosphatase"/>
    <property type="match status" value="1"/>
</dbReference>
<reference evidence="1" key="1">
    <citation type="submission" date="2019-12" db="EMBL/GenBank/DDBJ databases">
        <authorList>
            <person name="Scholes J."/>
        </authorList>
    </citation>
    <scope>NUCLEOTIDE SEQUENCE</scope>
</reference>
<name>A0A9N7P2X2_STRHE</name>
<dbReference type="OrthoDB" id="1748181at2759"/>
<comment type="caution">
    <text evidence="1">The sequence shown here is derived from an EMBL/GenBank/DDBJ whole genome shotgun (WGS) entry which is preliminary data.</text>
</comment>
<feature type="non-terminal residue" evidence="1">
    <location>
        <position position="1"/>
    </location>
</feature>
<evidence type="ECO:0008006" key="3">
    <source>
        <dbReference type="Google" id="ProtNLM"/>
    </source>
</evidence>
<evidence type="ECO:0000313" key="1">
    <source>
        <dbReference type="EMBL" id="CAA0841624.1"/>
    </source>
</evidence>
<proteinExistence type="predicted"/>
<organism evidence="1 2">
    <name type="scientific">Striga hermonthica</name>
    <name type="common">Purple witchweed</name>
    <name type="synonym">Buchnera hermonthica</name>
    <dbReference type="NCBI Taxonomy" id="68872"/>
    <lineage>
        <taxon>Eukaryota</taxon>
        <taxon>Viridiplantae</taxon>
        <taxon>Streptophyta</taxon>
        <taxon>Embryophyta</taxon>
        <taxon>Tracheophyta</taxon>
        <taxon>Spermatophyta</taxon>
        <taxon>Magnoliopsida</taxon>
        <taxon>eudicotyledons</taxon>
        <taxon>Gunneridae</taxon>
        <taxon>Pentapetalae</taxon>
        <taxon>asterids</taxon>
        <taxon>lamiids</taxon>
        <taxon>Lamiales</taxon>
        <taxon>Orobanchaceae</taxon>
        <taxon>Buchnereae</taxon>
        <taxon>Striga</taxon>
    </lineage>
</organism>
<dbReference type="PANTHER" id="PTHR33710">
    <property type="entry name" value="BNAC02G09200D PROTEIN"/>
    <property type="match status" value="1"/>
</dbReference>
<protein>
    <recommendedName>
        <fullName evidence="3">Reverse transcriptase</fullName>
    </recommendedName>
</protein>
<evidence type="ECO:0000313" key="2">
    <source>
        <dbReference type="Proteomes" id="UP001153555"/>
    </source>
</evidence>
<dbReference type="PANTHER" id="PTHR33710:SF71">
    <property type="entry name" value="ENDONUCLEASE_EXONUCLEASE_PHOSPHATASE DOMAIN-CONTAINING PROTEIN"/>
    <property type="match status" value="1"/>
</dbReference>
<dbReference type="SUPFAM" id="SSF56219">
    <property type="entry name" value="DNase I-like"/>
    <property type="match status" value="1"/>
</dbReference>
<sequence>LGGPSTISQMRELIKTHHPHFFFLFETKKQKSFVKSIGKKLGYDDRVAIVNPMGLSGGLALFWNSSIVISQVICKDFYIAVQFSFPSHISQWGIFVYINPCRNIRTAQWNSLIQDSISWGNCWFAIGDWNDLCSNEEKSGGIPRNPNSFQAFKSFINQMNMEELKMQGHPYTWCNNREGDELIEEQLDRAFSSEEWHQLFPNAAVKNNVRSASDHSALVLDLGLPKAKKQARFHFDKRWIGKEGFEDTVKKAWQIPVSGTPFFKLKEKIKNTRIALLKWSSSFYTQNQKLIAELTSKLEQLNHDKTDDNWDSWAETKRDLNKAHLHEELFWQQKSRQRWLREGDANTRFFHTFTLQRRRHNAITRLLCSQGRVLTSQRAIEQHIADFYTKLFTSEGSMGGDSIIHLIPQTITADMNAALLKPVTEEEVKAALFNLPTDKAPGEEGMNSTFYQHFWELI</sequence>
<dbReference type="EMBL" id="CACSLK010034236">
    <property type="protein sequence ID" value="CAA0841624.1"/>
    <property type="molecule type" value="Genomic_DNA"/>
</dbReference>
<accession>A0A9N7P2X2</accession>
<dbReference type="AlphaFoldDB" id="A0A9N7P2X2"/>
<dbReference type="Proteomes" id="UP001153555">
    <property type="component" value="Unassembled WGS sequence"/>
</dbReference>
<dbReference type="InterPro" id="IPR036691">
    <property type="entry name" value="Endo/exonu/phosph_ase_sf"/>
</dbReference>